<feature type="region of interest" description="Disordered" evidence="1">
    <location>
        <begin position="1"/>
        <end position="92"/>
    </location>
</feature>
<evidence type="ECO:0000313" key="2">
    <source>
        <dbReference type="EMBL" id="VDK27789.1"/>
    </source>
</evidence>
<accession>A0A3P6NW44</accession>
<feature type="compositionally biased region" description="Polar residues" evidence="1">
    <location>
        <begin position="60"/>
        <end position="75"/>
    </location>
</feature>
<dbReference type="EMBL" id="UYRR01015277">
    <property type="protein sequence ID" value="VDK27789.1"/>
    <property type="molecule type" value="Genomic_DNA"/>
</dbReference>
<keyword evidence="3" id="KW-1185">Reference proteome</keyword>
<evidence type="ECO:0000313" key="3">
    <source>
        <dbReference type="Proteomes" id="UP000267096"/>
    </source>
</evidence>
<dbReference type="Proteomes" id="UP000267096">
    <property type="component" value="Unassembled WGS sequence"/>
</dbReference>
<proteinExistence type="predicted"/>
<sequence>MPPSDNIASEPQSAATGMSELSGGLSNSETGCLSPRDGKQSGSSIGKVEMQRAASPNAGFMQNISEQQREQNLSMMNDGKQPDDVSGGDNKD</sequence>
<dbReference type="AlphaFoldDB" id="A0A3P6NW44"/>
<evidence type="ECO:0000256" key="1">
    <source>
        <dbReference type="SAM" id="MobiDB-lite"/>
    </source>
</evidence>
<protein>
    <submittedName>
        <fullName evidence="2">Uncharacterized protein</fullName>
    </submittedName>
</protein>
<gene>
    <name evidence="2" type="ORF">ASIM_LOCUS6780</name>
</gene>
<name>A0A3P6NW44_ANISI</name>
<reference evidence="2 3" key="1">
    <citation type="submission" date="2018-11" db="EMBL/GenBank/DDBJ databases">
        <authorList>
            <consortium name="Pathogen Informatics"/>
        </authorList>
    </citation>
    <scope>NUCLEOTIDE SEQUENCE [LARGE SCALE GENOMIC DNA]</scope>
</reference>
<organism evidence="2 3">
    <name type="scientific">Anisakis simplex</name>
    <name type="common">Herring worm</name>
    <dbReference type="NCBI Taxonomy" id="6269"/>
    <lineage>
        <taxon>Eukaryota</taxon>
        <taxon>Metazoa</taxon>
        <taxon>Ecdysozoa</taxon>
        <taxon>Nematoda</taxon>
        <taxon>Chromadorea</taxon>
        <taxon>Rhabditida</taxon>
        <taxon>Spirurina</taxon>
        <taxon>Ascaridomorpha</taxon>
        <taxon>Ascaridoidea</taxon>
        <taxon>Anisakidae</taxon>
        <taxon>Anisakis</taxon>
        <taxon>Anisakis simplex complex</taxon>
    </lineage>
</organism>
<feature type="compositionally biased region" description="Polar residues" evidence="1">
    <location>
        <begin position="1"/>
        <end position="16"/>
    </location>
</feature>